<dbReference type="GeneID" id="42785976"/>
<evidence type="ECO:0000313" key="1">
    <source>
        <dbReference type="EMBL" id="ERK41765.1"/>
    </source>
</evidence>
<evidence type="ECO:0000313" key="2">
    <source>
        <dbReference type="Proteomes" id="UP000016608"/>
    </source>
</evidence>
<dbReference type="InterPro" id="IPR016621">
    <property type="entry name" value="UCP014543"/>
</dbReference>
<comment type="caution">
    <text evidence="1">The sequence shown here is derived from an EMBL/GenBank/DDBJ whole genome shotgun (WGS) entry which is preliminary data.</text>
</comment>
<proteinExistence type="predicted"/>
<dbReference type="Proteomes" id="UP000016608">
    <property type="component" value="Unassembled WGS sequence"/>
</dbReference>
<dbReference type="AlphaFoldDB" id="U2NUP1"/>
<protein>
    <recommendedName>
        <fullName evidence="3">DUF3783 domain-containing protein</fullName>
    </recommendedName>
</protein>
<gene>
    <name evidence="1" type="ORF">HMPREF0373_03101</name>
</gene>
<evidence type="ECO:0008006" key="3">
    <source>
        <dbReference type="Google" id="ProtNLM"/>
    </source>
</evidence>
<dbReference type="Pfam" id="PF12646">
    <property type="entry name" value="DUF3783"/>
    <property type="match status" value="1"/>
</dbReference>
<organism evidence="1 2">
    <name type="scientific">Eubacterium ramulus ATCC 29099</name>
    <dbReference type="NCBI Taxonomy" id="1256908"/>
    <lineage>
        <taxon>Bacteria</taxon>
        <taxon>Bacillati</taxon>
        <taxon>Bacillota</taxon>
        <taxon>Clostridia</taxon>
        <taxon>Eubacteriales</taxon>
        <taxon>Eubacteriaceae</taxon>
        <taxon>Eubacterium</taxon>
    </lineage>
</organism>
<name>U2NUP1_EUBRA</name>
<reference evidence="1 2" key="1">
    <citation type="submission" date="2013-06" db="EMBL/GenBank/DDBJ databases">
        <authorList>
            <person name="Weinstock G."/>
            <person name="Sodergren E."/>
            <person name="Lobos E.A."/>
            <person name="Fulton L."/>
            <person name="Fulton R."/>
            <person name="Courtney L."/>
            <person name="Fronick C."/>
            <person name="O'Laughlin M."/>
            <person name="Godfrey J."/>
            <person name="Wilson R.M."/>
            <person name="Miner T."/>
            <person name="Farmer C."/>
            <person name="Delehaunty K."/>
            <person name="Cordes M."/>
            <person name="Minx P."/>
            <person name="Tomlinson C."/>
            <person name="Chen J."/>
            <person name="Wollam A."/>
            <person name="Pepin K.H."/>
            <person name="Bhonagiri V."/>
            <person name="Zhang X."/>
            <person name="Warren W."/>
            <person name="Mitreva M."/>
            <person name="Mardis E.R."/>
            <person name="Wilson R.K."/>
        </authorList>
    </citation>
    <scope>NUCLEOTIDE SEQUENCE [LARGE SCALE GENOMIC DNA]</scope>
    <source>
        <strain evidence="1 2">ATCC 29099</strain>
    </source>
</reference>
<dbReference type="RefSeq" id="WP_021738467.1">
    <property type="nucleotide sequence ID" value="NZ_KI271104.1"/>
</dbReference>
<dbReference type="EMBL" id="AWVJ01000186">
    <property type="protein sequence ID" value="ERK41765.1"/>
    <property type="molecule type" value="Genomic_DNA"/>
</dbReference>
<keyword evidence="2" id="KW-1185">Reference proteome</keyword>
<dbReference type="eggNOG" id="ENOG5033FK0">
    <property type="taxonomic scope" value="Bacteria"/>
</dbReference>
<sequence length="124" mass="14904">MAKVLLFQCENEREIRQILTPMKIQAVSVPKTKFHMTLKELEREDDEEGYFGGAYPEGSMIVMCDFTEKQLDRLLMDFRNRNVKIDYKMVMTATNASWDVLHVYFEAQREKMMYEMAQRDRKRF</sequence>
<dbReference type="PATRIC" id="fig|1256908.3.peg.2846"/>
<dbReference type="HOGENOM" id="CLU_135494_1_0_9"/>
<accession>U2NUP1</accession>